<accession>A0A9D4PJP0</accession>
<evidence type="ECO:0000256" key="4">
    <source>
        <dbReference type="SAM" id="Coils"/>
    </source>
</evidence>
<organism evidence="6 7">
    <name type="scientific">Rhipicephalus sanguineus</name>
    <name type="common">Brown dog tick</name>
    <name type="synonym">Ixodes sanguineus</name>
    <dbReference type="NCBI Taxonomy" id="34632"/>
    <lineage>
        <taxon>Eukaryota</taxon>
        <taxon>Metazoa</taxon>
        <taxon>Ecdysozoa</taxon>
        <taxon>Arthropoda</taxon>
        <taxon>Chelicerata</taxon>
        <taxon>Arachnida</taxon>
        <taxon>Acari</taxon>
        <taxon>Parasitiformes</taxon>
        <taxon>Ixodida</taxon>
        <taxon>Ixodoidea</taxon>
        <taxon>Ixodidae</taxon>
        <taxon>Rhipicephalinae</taxon>
        <taxon>Rhipicephalus</taxon>
        <taxon>Rhipicephalus</taxon>
    </lineage>
</organism>
<protein>
    <recommendedName>
        <fullName evidence="5">RING-type domain-containing protein</fullName>
    </recommendedName>
</protein>
<keyword evidence="4" id="KW-0175">Coiled coil</keyword>
<dbReference type="GO" id="GO:0009898">
    <property type="term" value="C:cytoplasmic side of plasma membrane"/>
    <property type="evidence" value="ECO:0007669"/>
    <property type="project" value="TreeGrafter"/>
</dbReference>
<evidence type="ECO:0000313" key="7">
    <source>
        <dbReference type="Proteomes" id="UP000821837"/>
    </source>
</evidence>
<dbReference type="InterPro" id="IPR013083">
    <property type="entry name" value="Znf_RING/FYVE/PHD"/>
</dbReference>
<dbReference type="PANTHER" id="PTHR10131:SF138">
    <property type="entry name" value="RE66324P"/>
    <property type="match status" value="1"/>
</dbReference>
<dbReference type="SMART" id="SM00184">
    <property type="entry name" value="RING"/>
    <property type="match status" value="1"/>
</dbReference>
<dbReference type="CDD" id="cd16449">
    <property type="entry name" value="RING-HC"/>
    <property type="match status" value="1"/>
</dbReference>
<keyword evidence="2" id="KW-0862">Zinc</keyword>
<evidence type="ECO:0000313" key="6">
    <source>
        <dbReference type="EMBL" id="KAH7942921.1"/>
    </source>
</evidence>
<dbReference type="GO" id="GO:0008270">
    <property type="term" value="F:zinc ion binding"/>
    <property type="evidence" value="ECO:0007669"/>
    <property type="project" value="UniProtKB-KW"/>
</dbReference>
<dbReference type="GO" id="GO:0043122">
    <property type="term" value="P:regulation of canonical NF-kappaB signal transduction"/>
    <property type="evidence" value="ECO:0007669"/>
    <property type="project" value="TreeGrafter"/>
</dbReference>
<keyword evidence="1 3" id="KW-0479">Metal-binding</keyword>
<reference evidence="6" key="2">
    <citation type="submission" date="2021-09" db="EMBL/GenBank/DDBJ databases">
        <authorList>
            <person name="Jia N."/>
            <person name="Wang J."/>
            <person name="Shi W."/>
            <person name="Du L."/>
            <person name="Sun Y."/>
            <person name="Zhan W."/>
            <person name="Jiang J."/>
            <person name="Wang Q."/>
            <person name="Zhang B."/>
            <person name="Ji P."/>
            <person name="Sakyi L.B."/>
            <person name="Cui X."/>
            <person name="Yuan T."/>
            <person name="Jiang B."/>
            <person name="Yang W."/>
            <person name="Lam T.T.-Y."/>
            <person name="Chang Q."/>
            <person name="Ding S."/>
            <person name="Wang X."/>
            <person name="Zhu J."/>
            <person name="Ruan X."/>
            <person name="Zhao L."/>
            <person name="Wei J."/>
            <person name="Que T."/>
            <person name="Du C."/>
            <person name="Cheng J."/>
            <person name="Dai P."/>
            <person name="Han X."/>
            <person name="Huang E."/>
            <person name="Gao Y."/>
            <person name="Liu J."/>
            <person name="Shao H."/>
            <person name="Ye R."/>
            <person name="Li L."/>
            <person name="Wei W."/>
            <person name="Wang X."/>
            <person name="Wang C."/>
            <person name="Huo Q."/>
            <person name="Li W."/>
            <person name="Guo W."/>
            <person name="Chen H."/>
            <person name="Chen S."/>
            <person name="Zhou L."/>
            <person name="Zhou L."/>
            <person name="Ni X."/>
            <person name="Tian J."/>
            <person name="Zhou Y."/>
            <person name="Sheng Y."/>
            <person name="Liu T."/>
            <person name="Pan Y."/>
            <person name="Xia L."/>
            <person name="Li J."/>
            <person name="Zhao F."/>
            <person name="Cao W."/>
        </authorList>
    </citation>
    <scope>NUCLEOTIDE SEQUENCE</scope>
    <source>
        <strain evidence="6">Rsan-2018</strain>
        <tissue evidence="6">Larvae</tissue>
    </source>
</reference>
<comment type="caution">
    <text evidence="6">The sequence shown here is derived from an EMBL/GenBank/DDBJ whole genome shotgun (WGS) entry which is preliminary data.</text>
</comment>
<evidence type="ECO:0000256" key="2">
    <source>
        <dbReference type="ARBA" id="ARBA00022833"/>
    </source>
</evidence>
<dbReference type="InterPro" id="IPR001841">
    <property type="entry name" value="Znf_RING"/>
</dbReference>
<dbReference type="EMBL" id="JABSTV010001253">
    <property type="protein sequence ID" value="KAH7942921.1"/>
    <property type="molecule type" value="Genomic_DNA"/>
</dbReference>
<dbReference type="Gene3D" id="3.30.40.10">
    <property type="entry name" value="Zinc/RING finger domain, C3HC4 (zinc finger)"/>
    <property type="match status" value="1"/>
</dbReference>
<dbReference type="PANTHER" id="PTHR10131">
    <property type="entry name" value="TNF RECEPTOR ASSOCIATED FACTOR"/>
    <property type="match status" value="1"/>
</dbReference>
<dbReference type="SUPFAM" id="SSF57850">
    <property type="entry name" value="RING/U-box"/>
    <property type="match status" value="1"/>
</dbReference>
<dbReference type="VEuPathDB" id="VectorBase:RSAN_054452"/>
<feature type="domain" description="RING-type" evidence="5">
    <location>
        <begin position="34"/>
        <end position="73"/>
    </location>
</feature>
<dbReference type="AlphaFoldDB" id="A0A9D4PJP0"/>
<gene>
    <name evidence="6" type="ORF">HPB52_002696</name>
</gene>
<feature type="coiled-coil region" evidence="4">
    <location>
        <begin position="169"/>
        <end position="203"/>
    </location>
</feature>
<keyword evidence="1 3" id="KW-0863">Zinc-finger</keyword>
<evidence type="ECO:0000256" key="3">
    <source>
        <dbReference type="PROSITE-ProRule" id="PRU00175"/>
    </source>
</evidence>
<sequence length="474" mass="52445">MTSASSTRTIFGYGTGLDWRPTMFVNPFPSSRLCSVCGLVPPTITTLACGHHLCRPCFDSVDSSGTKRCPIDKQSFESGDDVVWSTHSKDSVLELRVRCWNARHGCVAEDTASAMLDHFASACRFHGAKCPTCGASLLHRDVSDHVASGCLATSDDIDRSMTENSANALMEVRDLLSEMSRDNASLQRRLNSFEERLSAKLDRTVTSVADRTRDTVRTQFDGHLSSVTSAIERQQILNDLVTRQLLASEYRNNLTSLNATIKQAVAEGCGRDTDTFANAMAMAVTEQICDLVKDLSTQPTLTGKDASRALTLLAAAAFGDKNKALSTPPPRTWKIDDWGDFTFVIHGRGRQKREDRFGSPYYLDGRLVVPRLCFYPRTDTIQYSPYIIEGLYDEFLSAPKKPSHVRFIDPSGFSTDMKFTGEFSWVKPEQLGLDIVYTGSRVLYMGRESIPIDVAALEDGGFIADDTACLEIYH</sequence>
<dbReference type="Proteomes" id="UP000821837">
    <property type="component" value="Unassembled WGS sequence"/>
</dbReference>
<proteinExistence type="predicted"/>
<reference evidence="6" key="1">
    <citation type="journal article" date="2020" name="Cell">
        <title>Large-Scale Comparative Analyses of Tick Genomes Elucidate Their Genetic Diversity and Vector Capacities.</title>
        <authorList>
            <consortium name="Tick Genome and Microbiome Consortium (TIGMIC)"/>
            <person name="Jia N."/>
            <person name="Wang J."/>
            <person name="Shi W."/>
            <person name="Du L."/>
            <person name="Sun Y."/>
            <person name="Zhan W."/>
            <person name="Jiang J.F."/>
            <person name="Wang Q."/>
            <person name="Zhang B."/>
            <person name="Ji P."/>
            <person name="Bell-Sakyi L."/>
            <person name="Cui X.M."/>
            <person name="Yuan T.T."/>
            <person name="Jiang B.G."/>
            <person name="Yang W.F."/>
            <person name="Lam T.T."/>
            <person name="Chang Q.C."/>
            <person name="Ding S.J."/>
            <person name="Wang X.J."/>
            <person name="Zhu J.G."/>
            <person name="Ruan X.D."/>
            <person name="Zhao L."/>
            <person name="Wei J.T."/>
            <person name="Ye R.Z."/>
            <person name="Que T.C."/>
            <person name="Du C.H."/>
            <person name="Zhou Y.H."/>
            <person name="Cheng J.X."/>
            <person name="Dai P.F."/>
            <person name="Guo W.B."/>
            <person name="Han X.H."/>
            <person name="Huang E.J."/>
            <person name="Li L.F."/>
            <person name="Wei W."/>
            <person name="Gao Y.C."/>
            <person name="Liu J.Z."/>
            <person name="Shao H.Z."/>
            <person name="Wang X."/>
            <person name="Wang C.C."/>
            <person name="Yang T.C."/>
            <person name="Huo Q.B."/>
            <person name="Li W."/>
            <person name="Chen H.Y."/>
            <person name="Chen S.E."/>
            <person name="Zhou L.G."/>
            <person name="Ni X.B."/>
            <person name="Tian J.H."/>
            <person name="Sheng Y."/>
            <person name="Liu T."/>
            <person name="Pan Y.S."/>
            <person name="Xia L.Y."/>
            <person name="Li J."/>
            <person name="Zhao F."/>
            <person name="Cao W.C."/>
        </authorList>
    </citation>
    <scope>NUCLEOTIDE SEQUENCE</scope>
    <source>
        <strain evidence="6">Rsan-2018</strain>
    </source>
</reference>
<dbReference type="SUPFAM" id="SSF49599">
    <property type="entry name" value="TRAF domain-like"/>
    <property type="match status" value="1"/>
</dbReference>
<dbReference type="GO" id="GO:0005164">
    <property type="term" value="F:tumor necrosis factor receptor binding"/>
    <property type="evidence" value="ECO:0007669"/>
    <property type="project" value="TreeGrafter"/>
</dbReference>
<evidence type="ECO:0000259" key="5">
    <source>
        <dbReference type="PROSITE" id="PS50089"/>
    </source>
</evidence>
<dbReference type="Pfam" id="PF13920">
    <property type="entry name" value="zf-C3HC4_3"/>
    <property type="match status" value="1"/>
</dbReference>
<keyword evidence="7" id="KW-1185">Reference proteome</keyword>
<dbReference type="PROSITE" id="PS50089">
    <property type="entry name" value="ZF_RING_2"/>
    <property type="match status" value="1"/>
</dbReference>
<name>A0A9D4PJP0_RHISA</name>
<evidence type="ECO:0000256" key="1">
    <source>
        <dbReference type="ARBA" id="ARBA00022771"/>
    </source>
</evidence>